<sequence>MTSAARRAGQHVGRLLLLALVVALVVAGVGGIAVTADRMLTAGASQILRDAEPAARSVRVVATEGKDPAAQDEKVRDAIAAVFGAAPVVVARQQSLELPTADVGSGTKRIGLLVDDRFDEIAELTSGEWPMRAGQVALPEPAAARLDLGVGDLVSLAIPGGEPVPPARDSAALEVVGIWRAIDPAGTEWHGDPSVASGESDGVIGPAITIADTLAEHPDSSTVTWEITPARSDAAILPELQRAAARLDGLPESIDPRRAENTRLSGDLAQTLERQSAAVAATRGLLVAPQLIIALLGALVLGIVLTSLSSARLEELVLLRARGASGRRLALSAAAEAAAFAAAGAALAVGVLAILVDISVDVPLIAAGAVVFAALTAAVTAVRSAVRADAVRAAAQRSDAGLRSLTALLVPAGIAVALGALSAWQLFSTGTVVRSDGGAEPLAAAAPTLLLVAACVLAPLAAGPLAALGERVLRGTSGISPILPLRQLARRMNTLAVAILCLSLAAAAAAFAIMSPLAADAAEQRTTRAALGADVRLISDGALGTTADEASSWNGVGAASEVLHTPLTVGSDTATLIAGPDSAVGLNGPLPDDVGGALPAQITESLAARLGAERGTVFTARIRSINQPVSIEVTDIVPALPGIGEGLGAATDPAALEQRDLDRPANELWLTSDDPQDTAERLRARAVQPVRILTAAQVSAAPVTSVAPAMLTAGAVVAAVLGVIGFAAATTASSRARLDETQVLRALGLAAAAQRAMRLGESAGVALYAVVAGAALGAVVAAAVLPIVLGVGA</sequence>
<keyword evidence="1" id="KW-0812">Transmembrane</keyword>
<feature type="transmembrane region" description="Helical" evidence="1">
    <location>
        <begin position="495"/>
        <end position="518"/>
    </location>
</feature>
<keyword evidence="1" id="KW-0472">Membrane</keyword>
<evidence type="ECO:0000313" key="3">
    <source>
        <dbReference type="Proteomes" id="UP000515708"/>
    </source>
</evidence>
<name>A0A7D7WFE8_9MICO</name>
<evidence type="ECO:0008006" key="4">
    <source>
        <dbReference type="Google" id="ProtNLM"/>
    </source>
</evidence>
<evidence type="ECO:0000256" key="1">
    <source>
        <dbReference type="SAM" id="Phobius"/>
    </source>
</evidence>
<proteinExistence type="predicted"/>
<keyword evidence="1" id="KW-1133">Transmembrane helix</keyword>
<feature type="transmembrane region" description="Helical" evidence="1">
    <location>
        <begin position="362"/>
        <end position="382"/>
    </location>
</feature>
<dbReference type="EMBL" id="CP043732">
    <property type="protein sequence ID" value="QMU98017.1"/>
    <property type="molecule type" value="Genomic_DNA"/>
</dbReference>
<feature type="transmembrane region" description="Helical" evidence="1">
    <location>
        <begin position="765"/>
        <end position="789"/>
    </location>
</feature>
<gene>
    <name evidence="2" type="ORF">FVO59_13020</name>
</gene>
<dbReference type="RefSeq" id="WP_182253029.1">
    <property type="nucleotide sequence ID" value="NZ_CP043732.1"/>
</dbReference>
<dbReference type="GO" id="GO:0005886">
    <property type="term" value="C:plasma membrane"/>
    <property type="evidence" value="ECO:0007669"/>
    <property type="project" value="TreeGrafter"/>
</dbReference>
<feature type="transmembrane region" description="Helical" evidence="1">
    <location>
        <begin position="402"/>
        <end position="424"/>
    </location>
</feature>
<feature type="transmembrane region" description="Helical" evidence="1">
    <location>
        <begin position="285"/>
        <end position="308"/>
    </location>
</feature>
<organism evidence="2 3">
    <name type="scientific">Microbacterium esteraromaticum</name>
    <dbReference type="NCBI Taxonomy" id="57043"/>
    <lineage>
        <taxon>Bacteria</taxon>
        <taxon>Bacillati</taxon>
        <taxon>Actinomycetota</taxon>
        <taxon>Actinomycetes</taxon>
        <taxon>Micrococcales</taxon>
        <taxon>Microbacteriaceae</taxon>
        <taxon>Microbacterium</taxon>
    </lineage>
</organism>
<dbReference type="Proteomes" id="UP000515708">
    <property type="component" value="Chromosome"/>
</dbReference>
<protein>
    <recommendedName>
        <fullName evidence="4">FtsX-like permease family protein</fullName>
    </recommendedName>
</protein>
<dbReference type="PANTHER" id="PTHR30572">
    <property type="entry name" value="MEMBRANE COMPONENT OF TRANSPORTER-RELATED"/>
    <property type="match status" value="1"/>
</dbReference>
<dbReference type="GO" id="GO:0022857">
    <property type="term" value="F:transmembrane transporter activity"/>
    <property type="evidence" value="ECO:0007669"/>
    <property type="project" value="TreeGrafter"/>
</dbReference>
<feature type="transmembrane region" description="Helical" evidence="1">
    <location>
        <begin position="706"/>
        <end position="729"/>
    </location>
</feature>
<dbReference type="InterPro" id="IPR050250">
    <property type="entry name" value="Macrolide_Exporter_MacB"/>
</dbReference>
<accession>A0A7D7WFE8</accession>
<feature type="transmembrane region" description="Helical" evidence="1">
    <location>
        <begin position="444"/>
        <end position="468"/>
    </location>
</feature>
<dbReference type="AlphaFoldDB" id="A0A7D7WFE8"/>
<dbReference type="PANTHER" id="PTHR30572:SF4">
    <property type="entry name" value="ABC TRANSPORTER PERMEASE YTRF"/>
    <property type="match status" value="1"/>
</dbReference>
<feature type="transmembrane region" description="Helical" evidence="1">
    <location>
        <begin position="329"/>
        <end position="356"/>
    </location>
</feature>
<reference evidence="2 3" key="1">
    <citation type="journal article" date="2020" name="Front. Microbiol.">
        <title>Design of Bacterial Strain-Specific qPCR Assays Using NGS Data and Publicly Available Resources and Its Application to Track Biocontrol Strains.</title>
        <authorList>
            <person name="Hernandez I."/>
            <person name="Sant C."/>
            <person name="Martinez R."/>
            <person name="Fernandez C."/>
        </authorList>
    </citation>
    <scope>NUCLEOTIDE SEQUENCE [LARGE SCALE GENOMIC DNA]</scope>
    <source>
        <strain evidence="2 3">B24</strain>
    </source>
</reference>
<evidence type="ECO:0000313" key="2">
    <source>
        <dbReference type="EMBL" id="QMU98017.1"/>
    </source>
</evidence>